<protein>
    <submittedName>
        <fullName evidence="1">Uncharacterized protein</fullName>
    </submittedName>
</protein>
<organism evidence="1 2">
    <name type="scientific">Diversispora epigaea</name>
    <dbReference type="NCBI Taxonomy" id="1348612"/>
    <lineage>
        <taxon>Eukaryota</taxon>
        <taxon>Fungi</taxon>
        <taxon>Fungi incertae sedis</taxon>
        <taxon>Mucoromycota</taxon>
        <taxon>Glomeromycotina</taxon>
        <taxon>Glomeromycetes</taxon>
        <taxon>Diversisporales</taxon>
        <taxon>Diversisporaceae</taxon>
        <taxon>Diversispora</taxon>
    </lineage>
</organism>
<name>A0A397IQY2_9GLOM</name>
<reference evidence="1 2" key="1">
    <citation type="submission" date="2018-08" db="EMBL/GenBank/DDBJ databases">
        <title>Genome and evolution of the arbuscular mycorrhizal fungus Diversispora epigaea (formerly Glomus versiforme) and its bacterial endosymbionts.</title>
        <authorList>
            <person name="Sun X."/>
            <person name="Fei Z."/>
            <person name="Harrison M."/>
        </authorList>
    </citation>
    <scope>NUCLEOTIDE SEQUENCE [LARGE SCALE GENOMIC DNA]</scope>
    <source>
        <strain evidence="1 2">IT104</strain>
    </source>
</reference>
<keyword evidence="2" id="KW-1185">Reference proteome</keyword>
<dbReference type="OrthoDB" id="2410354at2759"/>
<evidence type="ECO:0000313" key="1">
    <source>
        <dbReference type="EMBL" id="RHZ78419.1"/>
    </source>
</evidence>
<dbReference type="AlphaFoldDB" id="A0A397IQY2"/>
<proteinExistence type="predicted"/>
<sequence>MTNNNLPIDQNLKSNKIIILEPVEASKFSYIIGWLIYMLTKNDYITKGHSKFEIICAYLKVLSLEQIIYKHDVHSQTTNVISGKDFLDFMYKMESLILLLFEKHEEFGPNILQYIHNNLLNNIPMFEFFNTLINISSRMLNSGIDKKQELDNEIRKFLYDRIISIYIKSRQKSWRRFHNLTLRKPKLGLIQLQIWAKLEGAEEEFSKMFLVSEFQWLIWAFEDNAKNKRKKNLIPLILDYIRNYIENAIDQCILDALERLYLIPDAFKKETPFSEEAFAKEQIFIW</sequence>
<dbReference type="EMBL" id="PQFF01000155">
    <property type="protein sequence ID" value="RHZ78419.1"/>
    <property type="molecule type" value="Genomic_DNA"/>
</dbReference>
<dbReference type="Proteomes" id="UP000266861">
    <property type="component" value="Unassembled WGS sequence"/>
</dbReference>
<evidence type="ECO:0000313" key="2">
    <source>
        <dbReference type="Proteomes" id="UP000266861"/>
    </source>
</evidence>
<accession>A0A397IQY2</accession>
<comment type="caution">
    <text evidence="1">The sequence shown here is derived from an EMBL/GenBank/DDBJ whole genome shotgun (WGS) entry which is preliminary data.</text>
</comment>
<gene>
    <name evidence="1" type="ORF">Glove_165g67</name>
</gene>